<dbReference type="KEGG" id="vab:WPS_15630"/>
<reference evidence="2 3" key="1">
    <citation type="journal article" date="2022" name="ISME Commun">
        <title>Vulcanimicrobium alpinus gen. nov. sp. nov., the first cultivated representative of the candidate phylum 'Eremiobacterota', is a metabolically versatile aerobic anoxygenic phototroph.</title>
        <authorList>
            <person name="Yabe S."/>
            <person name="Muto K."/>
            <person name="Abe K."/>
            <person name="Yokota A."/>
            <person name="Staudigel H."/>
            <person name="Tebo B.M."/>
        </authorList>
    </citation>
    <scope>NUCLEOTIDE SEQUENCE [LARGE SCALE GENOMIC DNA]</scope>
    <source>
        <strain evidence="2 3">WC8-2</strain>
    </source>
</reference>
<organism evidence="2 3">
    <name type="scientific">Vulcanimicrobium alpinum</name>
    <dbReference type="NCBI Taxonomy" id="3016050"/>
    <lineage>
        <taxon>Bacteria</taxon>
        <taxon>Bacillati</taxon>
        <taxon>Vulcanimicrobiota</taxon>
        <taxon>Vulcanimicrobiia</taxon>
        <taxon>Vulcanimicrobiales</taxon>
        <taxon>Vulcanimicrobiaceae</taxon>
        <taxon>Vulcanimicrobium</taxon>
    </lineage>
</organism>
<evidence type="ECO:0000313" key="2">
    <source>
        <dbReference type="EMBL" id="BDE06287.1"/>
    </source>
</evidence>
<gene>
    <name evidence="2" type="ORF">WPS_15630</name>
</gene>
<dbReference type="Gene3D" id="3.90.550.10">
    <property type="entry name" value="Spore Coat Polysaccharide Biosynthesis Protein SpsA, Chain A"/>
    <property type="match status" value="1"/>
</dbReference>
<dbReference type="AlphaFoldDB" id="A0AAN1XVQ2"/>
<dbReference type="RefSeq" id="WP_317997258.1">
    <property type="nucleotide sequence ID" value="NZ_AP025523.1"/>
</dbReference>
<dbReference type="InterPro" id="IPR029044">
    <property type="entry name" value="Nucleotide-diphossugar_trans"/>
</dbReference>
<accession>A0AAN1XVQ2</accession>
<name>A0AAN1XVQ2_UNVUL</name>
<dbReference type="InterPro" id="IPR001173">
    <property type="entry name" value="Glyco_trans_2-like"/>
</dbReference>
<dbReference type="Proteomes" id="UP001317532">
    <property type="component" value="Chromosome"/>
</dbReference>
<dbReference type="EMBL" id="AP025523">
    <property type="protein sequence ID" value="BDE06287.1"/>
    <property type="molecule type" value="Genomic_DNA"/>
</dbReference>
<feature type="domain" description="Glycosyltransferase 2-like" evidence="1">
    <location>
        <begin position="11"/>
        <end position="133"/>
    </location>
</feature>
<dbReference type="PANTHER" id="PTHR22916:SF56">
    <property type="entry name" value="GLYCOSYL TRANSFERASE"/>
    <property type="match status" value="1"/>
</dbReference>
<keyword evidence="3" id="KW-1185">Reference proteome</keyword>
<dbReference type="SUPFAM" id="SSF53448">
    <property type="entry name" value="Nucleotide-diphospho-sugar transferases"/>
    <property type="match status" value="1"/>
</dbReference>
<proteinExistence type="predicted"/>
<dbReference type="Pfam" id="PF00535">
    <property type="entry name" value="Glycos_transf_2"/>
    <property type="match status" value="1"/>
</dbReference>
<protein>
    <submittedName>
        <fullName evidence="2">Glycosyl transferase</fullName>
    </submittedName>
</protein>
<sequence length="315" mass="35749">MTTTERTPLVSIGLPVYNGERFLREAIDSILAQTFTDFELIISDNASTDATNAICLEYAARDPRVRYVRNERNMGASYNYNRVTELSRGKYIRHAAYDDVLAPTNIERCVEVMEADDGISLCYPQMSRIDEHGRIIDTFTDSLDLPETDPVARWRRFHELCDADSMCDPVFGLFRGSVLKSTPVLGRFASADVILLAEVALRGRVHEVREVLFFERWFPGTSVNANRTPDDRAAWFDPNARGRWENHCPHYRWLTEYIATIGRAPLTAQQKLACLAVLAPWIWKNKHGLVVGPAALALKLAGMERLAIRTSARWL</sequence>
<keyword evidence="2" id="KW-0808">Transferase</keyword>
<evidence type="ECO:0000313" key="3">
    <source>
        <dbReference type="Proteomes" id="UP001317532"/>
    </source>
</evidence>
<evidence type="ECO:0000259" key="1">
    <source>
        <dbReference type="Pfam" id="PF00535"/>
    </source>
</evidence>
<dbReference type="PANTHER" id="PTHR22916">
    <property type="entry name" value="GLYCOSYLTRANSFERASE"/>
    <property type="match status" value="1"/>
</dbReference>
<dbReference type="GO" id="GO:0016740">
    <property type="term" value="F:transferase activity"/>
    <property type="evidence" value="ECO:0007669"/>
    <property type="project" value="UniProtKB-KW"/>
</dbReference>